<evidence type="ECO:0008006" key="2">
    <source>
        <dbReference type="Google" id="ProtNLM"/>
    </source>
</evidence>
<protein>
    <recommendedName>
        <fullName evidence="2">CBM-cenC domain-containing protein</fullName>
    </recommendedName>
</protein>
<comment type="caution">
    <text evidence="1">The sequence shown here is derived from an EMBL/GenBank/DDBJ whole genome shotgun (WGS) entry which is preliminary data.</text>
</comment>
<proteinExistence type="predicted"/>
<gene>
    <name evidence="1" type="ORF">ENS64_17025</name>
</gene>
<evidence type="ECO:0000313" key="1">
    <source>
        <dbReference type="EMBL" id="HGT40950.1"/>
    </source>
</evidence>
<sequence length="576" mass="64419">MTFTRLIVGCALVSGALSTVGSLRSAEPVDRRWVYLQMNLQVAENVDRAERILRRAAAAGYNGVVLADYKLNILDRVPRHYFEHARRFRALADELRLEIIPTVAPMGYSEGLLAHDPNLAEGLPVLNAPFVIEGGEARLASEMRDPLPGGGFEQHRQHVVPGWDFQDAAGKASFVDTAVKHAGQSSLRWEHPGRNASDSSGNARVARKVAVSPWRQYHASVWIKTQDYEAAGNVRLFALGSDGRVLSHANLGVERTQDWKQHHIVFNSLGNHEVRIYCGTWSGRGGVLWMDDLQLEETAFVNLLRRDGCPLTVADETGMVYEEGRDYQRLEDPLLGRVPWDGQFDVYHAPPRLKLTAGSRLRNGQRLRISFSHTVTIYDNQITCCLGHPKVFAILEDQVRRVKDVFAPKTYFLSHDEIRVANWCGSCRREGRSAGQLLAENVRQCAAVVRRIQPGAQLCIWSDMFDPHHNARDNYYLVNGDLAGSWEGLSPDVAIVNWNHGQAAESLAFFAARGHEQILAGFYDHDPQRISAWLKTAADVRARVSAGRHGRHVMYTTWTGDFSQLEAFAEAAWGTP</sequence>
<name>A0A7C4QXK6_9PLAN</name>
<dbReference type="Gene3D" id="3.20.20.80">
    <property type="entry name" value="Glycosidases"/>
    <property type="match status" value="1"/>
</dbReference>
<accession>A0A7C4QXK6</accession>
<dbReference type="InterPro" id="IPR017853">
    <property type="entry name" value="GH"/>
</dbReference>
<dbReference type="SUPFAM" id="SSF51445">
    <property type="entry name" value="(Trans)glycosidases"/>
    <property type="match status" value="1"/>
</dbReference>
<reference evidence="1" key="1">
    <citation type="journal article" date="2020" name="mSystems">
        <title>Genome- and Community-Level Interaction Insights into Carbon Utilization and Element Cycling Functions of Hydrothermarchaeota in Hydrothermal Sediment.</title>
        <authorList>
            <person name="Zhou Z."/>
            <person name="Liu Y."/>
            <person name="Xu W."/>
            <person name="Pan J."/>
            <person name="Luo Z.H."/>
            <person name="Li M."/>
        </authorList>
    </citation>
    <scope>NUCLEOTIDE SEQUENCE [LARGE SCALE GENOMIC DNA]</scope>
    <source>
        <strain evidence="1">SpSt-508</strain>
    </source>
</reference>
<organism evidence="1">
    <name type="scientific">Schlesneria paludicola</name>
    <dbReference type="NCBI Taxonomy" id="360056"/>
    <lineage>
        <taxon>Bacteria</taxon>
        <taxon>Pseudomonadati</taxon>
        <taxon>Planctomycetota</taxon>
        <taxon>Planctomycetia</taxon>
        <taxon>Planctomycetales</taxon>
        <taxon>Planctomycetaceae</taxon>
        <taxon>Schlesneria</taxon>
    </lineage>
</organism>
<dbReference type="Gene3D" id="2.60.120.260">
    <property type="entry name" value="Galactose-binding domain-like"/>
    <property type="match status" value="1"/>
</dbReference>
<dbReference type="AlphaFoldDB" id="A0A7C4QXK6"/>
<dbReference type="EMBL" id="DSVQ01000019">
    <property type="protein sequence ID" value="HGT40950.1"/>
    <property type="molecule type" value="Genomic_DNA"/>
</dbReference>